<comment type="similarity">
    <text evidence="1">Belongs to the CapA family.</text>
</comment>
<evidence type="ECO:0000259" key="2">
    <source>
        <dbReference type="SMART" id="SM00854"/>
    </source>
</evidence>
<dbReference type="CDD" id="cd07381">
    <property type="entry name" value="MPP_CapA"/>
    <property type="match status" value="1"/>
</dbReference>
<keyword evidence="4" id="KW-1185">Reference proteome</keyword>
<sequence length="394" mass="43741">MNLGLQLRLITFLLTSSFLVLIGGCDRNTTQTKQSEAVAEVTATQPPKPYTKEAELVAVGDIMMHGAQIKSGYNPTTKTYNYDNFFTEVKGILSSGDWIIGNLETTLSGPETGYTGYPLFNAPDPLADAIKKAGFNIISTTNNHSLDRGEKGVLKTLENVKKRGLIPIGTATSAKEAAKITIVEKNNISMAILGYSYGTNGIPIPKGKNYLVSLINPQKITQDITKARQAGVDLVTVILHFGLEYQRQPSAEQKALVKQLVNAGADIILGSHPHVVQPYQIIEKTGKSEKPKKAVVIYSMGNFISNQREKYRDLGVIFKVKVLKKFPDETTEIKEIKAIPTWVHRYSQGGKYQFRVLPIEQVLKTRKHPLLSPSDYQQLETDLKNMNRHLHSFQ</sequence>
<name>A0A9W4G474_9CYAN</name>
<dbReference type="PANTHER" id="PTHR33393:SF12">
    <property type="entry name" value="CAPSULE BIOSYNTHESIS PROTEIN CAPA"/>
    <property type="match status" value="1"/>
</dbReference>
<reference evidence="3" key="1">
    <citation type="submission" date="2020-09" db="EMBL/GenBank/DDBJ databases">
        <authorList>
            <person name="Blom J."/>
        </authorList>
    </citation>
    <scope>NUCLEOTIDE SEQUENCE</scope>
    <source>
        <strain evidence="3">No.713</strain>
    </source>
</reference>
<evidence type="ECO:0000313" key="3">
    <source>
        <dbReference type="EMBL" id="CAD5931626.1"/>
    </source>
</evidence>
<dbReference type="KEGG" id="ppsu:NO713_01326"/>
<organism evidence="3 4">
    <name type="scientific">Planktothrix pseudagardhii</name>
    <dbReference type="NCBI Taxonomy" id="132604"/>
    <lineage>
        <taxon>Bacteria</taxon>
        <taxon>Bacillati</taxon>
        <taxon>Cyanobacteriota</taxon>
        <taxon>Cyanophyceae</taxon>
        <taxon>Oscillatoriophycideae</taxon>
        <taxon>Oscillatoriales</taxon>
        <taxon>Microcoleaceae</taxon>
        <taxon>Planktothrix</taxon>
    </lineage>
</organism>
<dbReference type="RefSeq" id="WP_254173364.1">
    <property type="nucleotide sequence ID" value="NZ_LR882967.1"/>
</dbReference>
<dbReference type="InterPro" id="IPR052169">
    <property type="entry name" value="CW_Biosynth-Accessory"/>
</dbReference>
<dbReference type="Gene3D" id="3.60.21.10">
    <property type="match status" value="1"/>
</dbReference>
<dbReference type="SMART" id="SM00854">
    <property type="entry name" value="PGA_cap"/>
    <property type="match status" value="1"/>
</dbReference>
<protein>
    <submittedName>
        <fullName evidence="3">Capsule biosynthesis protein CapA</fullName>
    </submittedName>
</protein>
<dbReference type="AlphaFoldDB" id="A0A9W4G474"/>
<dbReference type="Pfam" id="PF09587">
    <property type="entry name" value="PGA_cap"/>
    <property type="match status" value="1"/>
</dbReference>
<feature type="domain" description="Capsule synthesis protein CapA" evidence="2">
    <location>
        <begin position="55"/>
        <end position="307"/>
    </location>
</feature>
<dbReference type="SUPFAM" id="SSF56300">
    <property type="entry name" value="Metallo-dependent phosphatases"/>
    <property type="match status" value="1"/>
</dbReference>
<proteinExistence type="inferred from homology"/>
<dbReference type="InterPro" id="IPR019079">
    <property type="entry name" value="Capsule_synth_CapA"/>
</dbReference>
<dbReference type="Proteomes" id="UP001153719">
    <property type="component" value="Chromosome"/>
</dbReference>
<evidence type="ECO:0000313" key="4">
    <source>
        <dbReference type="Proteomes" id="UP001153719"/>
    </source>
</evidence>
<gene>
    <name evidence="3" type="primary">capA</name>
    <name evidence="3" type="ORF">NO713_01326</name>
</gene>
<dbReference type="EMBL" id="LR882967">
    <property type="protein sequence ID" value="CAD5931626.1"/>
    <property type="molecule type" value="Genomic_DNA"/>
</dbReference>
<evidence type="ECO:0000256" key="1">
    <source>
        <dbReference type="ARBA" id="ARBA00005662"/>
    </source>
</evidence>
<accession>A0A9W4G474</accession>
<dbReference type="PANTHER" id="PTHR33393">
    <property type="entry name" value="POLYGLUTAMINE SYNTHESIS ACCESSORY PROTEIN RV0574C-RELATED"/>
    <property type="match status" value="1"/>
</dbReference>
<dbReference type="InterPro" id="IPR029052">
    <property type="entry name" value="Metallo-depent_PP-like"/>
</dbReference>